<dbReference type="Proteomes" id="UP001148662">
    <property type="component" value="Unassembled WGS sequence"/>
</dbReference>
<reference evidence="1" key="1">
    <citation type="submission" date="2022-07" db="EMBL/GenBank/DDBJ databases">
        <title>Genome Sequence of Phlebia brevispora.</title>
        <authorList>
            <person name="Buettner E."/>
        </authorList>
    </citation>
    <scope>NUCLEOTIDE SEQUENCE</scope>
    <source>
        <strain evidence="1">MPL23</strain>
    </source>
</reference>
<organism evidence="1 2">
    <name type="scientific">Phlebia brevispora</name>
    <dbReference type="NCBI Taxonomy" id="194682"/>
    <lineage>
        <taxon>Eukaryota</taxon>
        <taxon>Fungi</taxon>
        <taxon>Dikarya</taxon>
        <taxon>Basidiomycota</taxon>
        <taxon>Agaricomycotina</taxon>
        <taxon>Agaricomycetes</taxon>
        <taxon>Polyporales</taxon>
        <taxon>Meruliaceae</taxon>
        <taxon>Phlebia</taxon>
    </lineage>
</organism>
<proteinExistence type="predicted"/>
<sequence length="370" mass="39940">MHSPSVLILLLTQYVLLPFLVEAAVENITVDDSQPDPRTGALITYSSSGWLSGNGCQVCAAVPNSSDAFDATWHDATYIPNSNISTQKEVETARFTFNGEQYSSAIYVYGIQCHTSGIPNCNADIQFYIDGQQVPQSYTFTPDNPGINTYDYNVLLYANNSLPMGAHAIQIQNGVQGVSASLILLDYLVYTTDTDAVTTSSSQTTSSATNTNTSAPPAAPHSHSNNSLTIALAVAIPVAVALLAGLLLLLYLRRRRQHVGLYAYDLDPHRAKMSEDRINTIPTPFTSALVPSDEQALHHGPGQSSPTREPLLSYKNVETPRTTTASSSRQVESIDPSSTVSEPQNEPEIDMPPPAYDTIPAPRAARPGKR</sequence>
<accession>A0ACC1SMS4</accession>
<comment type="caution">
    <text evidence="1">The sequence shown here is derived from an EMBL/GenBank/DDBJ whole genome shotgun (WGS) entry which is preliminary data.</text>
</comment>
<dbReference type="EMBL" id="JANHOG010001147">
    <property type="protein sequence ID" value="KAJ3542873.1"/>
    <property type="molecule type" value="Genomic_DNA"/>
</dbReference>
<evidence type="ECO:0000313" key="2">
    <source>
        <dbReference type="Proteomes" id="UP001148662"/>
    </source>
</evidence>
<name>A0ACC1SMS4_9APHY</name>
<evidence type="ECO:0000313" key="1">
    <source>
        <dbReference type="EMBL" id="KAJ3542873.1"/>
    </source>
</evidence>
<protein>
    <submittedName>
        <fullName evidence="1">Uncharacterized protein</fullName>
    </submittedName>
</protein>
<gene>
    <name evidence="1" type="ORF">NM688_g5929</name>
</gene>
<keyword evidence="2" id="KW-1185">Reference proteome</keyword>